<evidence type="ECO:0000256" key="4">
    <source>
        <dbReference type="ARBA" id="ARBA00022692"/>
    </source>
</evidence>
<keyword evidence="7 9" id="KW-0811">Translocation</keyword>
<dbReference type="HAMAP" id="MF_00237">
    <property type="entry name" value="TatB"/>
    <property type="match status" value="1"/>
</dbReference>
<feature type="compositionally biased region" description="Basic and acidic residues" evidence="10">
    <location>
        <begin position="75"/>
        <end position="103"/>
    </location>
</feature>
<reference evidence="11 12" key="1">
    <citation type="submission" date="2019-08" db="EMBL/GenBank/DDBJ databases">
        <title>Luteimonas viscosus sp. nov., isolated from soil of a sunflower field.</title>
        <authorList>
            <person name="Jianli Z."/>
            <person name="Ying Z."/>
        </authorList>
    </citation>
    <scope>NUCLEOTIDE SEQUENCE [LARGE SCALE GENOMIC DNA]</scope>
    <source>
        <strain evidence="11 12">XBU10</strain>
    </source>
</reference>
<proteinExistence type="inferred from homology"/>
<dbReference type="InterPro" id="IPR003369">
    <property type="entry name" value="TatA/B/E"/>
</dbReference>
<dbReference type="Proteomes" id="UP000324973">
    <property type="component" value="Unassembled WGS sequence"/>
</dbReference>
<dbReference type="GO" id="GO:0033281">
    <property type="term" value="C:TAT protein transport complex"/>
    <property type="evidence" value="ECO:0007669"/>
    <property type="project" value="UniProtKB-UniRule"/>
</dbReference>
<comment type="caution">
    <text evidence="11">The sequence shown here is derived from an EMBL/GenBank/DDBJ whole genome shotgun (WGS) entry which is preliminary data.</text>
</comment>
<evidence type="ECO:0000256" key="7">
    <source>
        <dbReference type="ARBA" id="ARBA00023010"/>
    </source>
</evidence>
<sequence>MFDIGFTELLLIAVVALVVLGPERLPKAARFTGLWVRRARAQWFSVKSELERELAAEELKRSLHDAKQAAARLQDTMRETEDEVQAKVREAEAEARREIESLRRQTSAAPRSSGGASSSSDPALEDAPARRFDAPPGTAELPAPQDAADGATPAPPPADASPTAADSPHASSASAPPADAPRQPDLPGVTPATETDPDDGRRR</sequence>
<keyword evidence="4 9" id="KW-0812">Transmembrane</keyword>
<evidence type="ECO:0000256" key="5">
    <source>
        <dbReference type="ARBA" id="ARBA00022927"/>
    </source>
</evidence>
<feature type="compositionally biased region" description="Low complexity" evidence="10">
    <location>
        <begin position="107"/>
        <end position="122"/>
    </location>
</feature>
<protein>
    <recommendedName>
        <fullName evidence="9">Sec-independent protein translocase protein TatB</fullName>
    </recommendedName>
</protein>
<dbReference type="PRINTS" id="PR01506">
    <property type="entry name" value="TATBPROTEIN"/>
</dbReference>
<feature type="compositionally biased region" description="Low complexity" evidence="10">
    <location>
        <begin position="160"/>
        <end position="181"/>
    </location>
</feature>
<evidence type="ECO:0000256" key="2">
    <source>
        <dbReference type="ARBA" id="ARBA00022448"/>
    </source>
</evidence>
<evidence type="ECO:0000256" key="1">
    <source>
        <dbReference type="ARBA" id="ARBA00004167"/>
    </source>
</evidence>
<dbReference type="GO" id="GO:0008320">
    <property type="term" value="F:protein transmembrane transporter activity"/>
    <property type="evidence" value="ECO:0007669"/>
    <property type="project" value="UniProtKB-UniRule"/>
</dbReference>
<comment type="similarity">
    <text evidence="9">Belongs to the TatB family.</text>
</comment>
<evidence type="ECO:0000313" key="12">
    <source>
        <dbReference type="Proteomes" id="UP000324973"/>
    </source>
</evidence>
<dbReference type="RefSeq" id="WP_149102779.1">
    <property type="nucleotide sequence ID" value="NZ_VTFT01000001.1"/>
</dbReference>
<evidence type="ECO:0000256" key="10">
    <source>
        <dbReference type="SAM" id="MobiDB-lite"/>
    </source>
</evidence>
<keyword evidence="3 9" id="KW-1003">Cell membrane</keyword>
<evidence type="ECO:0000256" key="8">
    <source>
        <dbReference type="ARBA" id="ARBA00023136"/>
    </source>
</evidence>
<keyword evidence="5 9" id="KW-0653">Protein transport</keyword>
<comment type="function">
    <text evidence="9">Part of the twin-arginine translocation (Tat) system that transports large folded proteins containing a characteristic twin-arginine motif in their signal peptide across membranes. Together with TatC, TatB is part of a receptor directly interacting with Tat signal peptides. TatB may form an oligomeric binding site that transiently accommodates folded Tat precursor proteins before their translocation.</text>
</comment>
<dbReference type="NCBIfam" id="TIGR01410">
    <property type="entry name" value="tatB"/>
    <property type="match status" value="1"/>
</dbReference>
<dbReference type="Gene3D" id="1.20.5.3310">
    <property type="match status" value="1"/>
</dbReference>
<evidence type="ECO:0000256" key="9">
    <source>
        <dbReference type="HAMAP-Rule" id="MF_00237"/>
    </source>
</evidence>
<dbReference type="AlphaFoldDB" id="A0A5D4XTW5"/>
<dbReference type="GO" id="GO:0043953">
    <property type="term" value="P:protein transport by the Tat complex"/>
    <property type="evidence" value="ECO:0007669"/>
    <property type="project" value="UniProtKB-UniRule"/>
</dbReference>
<evidence type="ECO:0000313" key="11">
    <source>
        <dbReference type="EMBL" id="TYT26230.1"/>
    </source>
</evidence>
<dbReference type="PANTHER" id="PTHR33162">
    <property type="entry name" value="SEC-INDEPENDENT PROTEIN TRANSLOCASE PROTEIN TATA, CHLOROPLASTIC"/>
    <property type="match status" value="1"/>
</dbReference>
<organism evidence="11 12">
    <name type="scientific">Luteimonas viscosa</name>
    <dbReference type="NCBI Taxonomy" id="1132694"/>
    <lineage>
        <taxon>Bacteria</taxon>
        <taxon>Pseudomonadati</taxon>
        <taxon>Pseudomonadota</taxon>
        <taxon>Gammaproteobacteria</taxon>
        <taxon>Lysobacterales</taxon>
        <taxon>Lysobacteraceae</taxon>
        <taxon>Luteimonas</taxon>
    </lineage>
</organism>
<keyword evidence="12" id="KW-1185">Reference proteome</keyword>
<evidence type="ECO:0000256" key="6">
    <source>
        <dbReference type="ARBA" id="ARBA00022989"/>
    </source>
</evidence>
<dbReference type="Pfam" id="PF02416">
    <property type="entry name" value="TatA_B_E"/>
    <property type="match status" value="1"/>
</dbReference>
<feature type="compositionally biased region" description="Low complexity" evidence="10">
    <location>
        <begin position="142"/>
        <end position="152"/>
    </location>
</feature>
<keyword evidence="2 9" id="KW-0813">Transport</keyword>
<dbReference type="PANTHER" id="PTHR33162:SF1">
    <property type="entry name" value="SEC-INDEPENDENT PROTEIN TRANSLOCASE PROTEIN TATA, CHLOROPLASTIC"/>
    <property type="match status" value="1"/>
</dbReference>
<keyword evidence="8 9" id="KW-0472">Membrane</keyword>
<gene>
    <name evidence="9 11" type="primary">tatB</name>
    <name evidence="11" type="ORF">FZO89_08125</name>
</gene>
<dbReference type="EMBL" id="VTFT01000001">
    <property type="protein sequence ID" value="TYT26230.1"/>
    <property type="molecule type" value="Genomic_DNA"/>
</dbReference>
<keyword evidence="6 9" id="KW-1133">Transmembrane helix</keyword>
<evidence type="ECO:0000256" key="3">
    <source>
        <dbReference type="ARBA" id="ARBA00022475"/>
    </source>
</evidence>
<comment type="subunit">
    <text evidence="9">The Tat system comprises two distinct complexes: a TatABC complex, containing multiple copies of TatA, TatB and TatC subunits, and a separate TatA complex, containing only TatA subunits. Substrates initially bind to the TatABC complex, which probably triggers association of the separate TatA complex to form the active translocon.</text>
</comment>
<feature type="region of interest" description="Disordered" evidence="10">
    <location>
        <begin position="71"/>
        <end position="203"/>
    </location>
</feature>
<dbReference type="InterPro" id="IPR018448">
    <property type="entry name" value="TatB"/>
</dbReference>
<name>A0A5D4XTW5_9GAMM</name>
<comment type="subcellular location">
    <subcellularLocation>
        <location evidence="9">Cell membrane</location>
        <topology evidence="9">Single-pass membrane protein</topology>
    </subcellularLocation>
    <subcellularLocation>
        <location evidence="1">Membrane</location>
        <topology evidence="1">Single-pass membrane protein</topology>
    </subcellularLocation>
</comment>
<accession>A0A5D4XTW5</accession>